<dbReference type="GO" id="GO:0016787">
    <property type="term" value="F:hydrolase activity"/>
    <property type="evidence" value="ECO:0007669"/>
    <property type="project" value="UniProtKB-KW"/>
</dbReference>
<evidence type="ECO:0000313" key="7">
    <source>
        <dbReference type="RefSeq" id="XP_033579522.1"/>
    </source>
</evidence>
<dbReference type="InterPro" id="IPR002018">
    <property type="entry name" value="CarbesteraseB"/>
</dbReference>
<dbReference type="SUPFAM" id="SSF53474">
    <property type="entry name" value="alpha/beta-Hydrolases"/>
    <property type="match status" value="1"/>
</dbReference>
<dbReference type="EMBL" id="MU003697">
    <property type="protein sequence ID" value="KAF2812558.1"/>
    <property type="molecule type" value="Genomic_DNA"/>
</dbReference>
<dbReference type="RefSeq" id="XP_033579522.1">
    <property type="nucleotide sequence ID" value="XM_033723471.1"/>
</dbReference>
<dbReference type="GeneID" id="54464364"/>
<evidence type="ECO:0000313" key="6">
    <source>
        <dbReference type="Proteomes" id="UP000504636"/>
    </source>
</evidence>
<reference evidence="7" key="3">
    <citation type="submission" date="2025-04" db="UniProtKB">
        <authorList>
            <consortium name="RefSeq"/>
        </authorList>
    </citation>
    <scope>IDENTIFICATION</scope>
    <source>
        <strain evidence="7">CBS 304.34</strain>
    </source>
</reference>
<reference evidence="7" key="2">
    <citation type="submission" date="2020-04" db="EMBL/GenBank/DDBJ databases">
        <authorList>
            <consortium name="NCBI Genome Project"/>
        </authorList>
    </citation>
    <scope>NUCLEOTIDE SEQUENCE</scope>
    <source>
        <strain evidence="7">CBS 304.34</strain>
    </source>
</reference>
<gene>
    <name evidence="5 7" type="ORF">BDZ99DRAFT_496951</name>
</gene>
<dbReference type="AlphaFoldDB" id="A0A6A6YVI2"/>
<dbReference type="OrthoDB" id="6846267at2759"/>
<organism evidence="5">
    <name type="scientific">Mytilinidion resinicola</name>
    <dbReference type="NCBI Taxonomy" id="574789"/>
    <lineage>
        <taxon>Eukaryota</taxon>
        <taxon>Fungi</taxon>
        <taxon>Dikarya</taxon>
        <taxon>Ascomycota</taxon>
        <taxon>Pezizomycotina</taxon>
        <taxon>Dothideomycetes</taxon>
        <taxon>Pleosporomycetidae</taxon>
        <taxon>Mytilinidiales</taxon>
        <taxon>Mytilinidiaceae</taxon>
        <taxon>Mytilinidion</taxon>
    </lineage>
</organism>
<feature type="domain" description="Carboxylesterase type B" evidence="4">
    <location>
        <begin position="15"/>
        <end position="483"/>
    </location>
</feature>
<dbReference type="EC" id="3.1.1.-" evidence="3"/>
<keyword evidence="6" id="KW-1185">Reference proteome</keyword>
<dbReference type="Proteomes" id="UP000504636">
    <property type="component" value="Unplaced"/>
</dbReference>
<dbReference type="Pfam" id="PF00135">
    <property type="entry name" value="COesterase"/>
    <property type="match status" value="1"/>
</dbReference>
<keyword evidence="2 3" id="KW-0378">Hydrolase</keyword>
<dbReference type="PROSITE" id="PS00122">
    <property type="entry name" value="CARBOXYLESTERASE_B_1"/>
    <property type="match status" value="1"/>
</dbReference>
<dbReference type="InterPro" id="IPR029058">
    <property type="entry name" value="AB_hydrolase_fold"/>
</dbReference>
<dbReference type="PANTHER" id="PTHR43142:SF4">
    <property type="entry name" value="CARBOXYLIC ESTER HYDROLASE"/>
    <property type="match status" value="1"/>
</dbReference>
<sequence length="539" mass="60891">MMAKTSEPCVRDLEFRGFIEGLTFQIKGKPTCHYFGGVPYALPPVGPFRWRKPRPLPSCYRYGTRANPGRYTGGTALCPQPGLESDLPDMTLWDEDCLQCNIWMPVGEPPAGGWPVFFNIHGGFLQLGNPNGQDLCAMLSETSAKFICVLPAYRLNVFGFLASEELGQNFDSNDIVSNVGFWDIRLALEWTHKNISYFGGDASNITIGGYSAGSHATFHQLAYELGLPDSKAIVRRAIMWSNGPGVQPKSTAEAQEQFEELLTALKIPLSVSSTEKLARLRALDAPTLIKATMRVKHHQFRATTDGHFVRHGLMKEIDNGVFAERMKRRGIKLLIGECRDEHFIYGTWRPPKNSLESLFNRIQADYPLRACEALIKYYYPEDKLPADCKDWPDAFGRIYADIQIHMLERGFVNALVQHGAGDLIYRYRMEWRARCIDNRLPKEWGVTHGTDYAIWMWGNGENLLKKEKSLIKNSFHDLFAKFLDGEEMDWGTTDPLHIRTLTPKGTVVCGEDPMLERGLEVWRLLQGVGVTGNSIMSKI</sequence>
<dbReference type="PANTHER" id="PTHR43142">
    <property type="entry name" value="CARBOXYLIC ESTER HYDROLASE"/>
    <property type="match status" value="1"/>
</dbReference>
<evidence type="ECO:0000256" key="3">
    <source>
        <dbReference type="RuleBase" id="RU361235"/>
    </source>
</evidence>
<evidence type="ECO:0000256" key="1">
    <source>
        <dbReference type="ARBA" id="ARBA00005964"/>
    </source>
</evidence>
<proteinExistence type="inferred from homology"/>
<protein>
    <recommendedName>
        <fullName evidence="3">Carboxylic ester hydrolase</fullName>
        <ecNumber evidence="3">3.1.1.-</ecNumber>
    </recommendedName>
</protein>
<reference evidence="5 7" key="1">
    <citation type="journal article" date="2020" name="Stud. Mycol.">
        <title>101 Dothideomycetes genomes: a test case for predicting lifestyles and emergence of pathogens.</title>
        <authorList>
            <person name="Haridas S."/>
            <person name="Albert R."/>
            <person name="Binder M."/>
            <person name="Bloem J."/>
            <person name="Labutti K."/>
            <person name="Salamov A."/>
            <person name="Andreopoulos B."/>
            <person name="Baker S."/>
            <person name="Barry K."/>
            <person name="Bills G."/>
            <person name="Bluhm B."/>
            <person name="Cannon C."/>
            <person name="Castanera R."/>
            <person name="Culley D."/>
            <person name="Daum C."/>
            <person name="Ezra D."/>
            <person name="Gonzalez J."/>
            <person name="Henrissat B."/>
            <person name="Kuo A."/>
            <person name="Liang C."/>
            <person name="Lipzen A."/>
            <person name="Lutzoni F."/>
            <person name="Magnuson J."/>
            <person name="Mondo S."/>
            <person name="Nolan M."/>
            <person name="Ohm R."/>
            <person name="Pangilinan J."/>
            <person name="Park H.-J."/>
            <person name="Ramirez L."/>
            <person name="Alfaro M."/>
            <person name="Sun H."/>
            <person name="Tritt A."/>
            <person name="Yoshinaga Y."/>
            <person name="Zwiers L.-H."/>
            <person name="Turgeon B."/>
            <person name="Goodwin S."/>
            <person name="Spatafora J."/>
            <person name="Crous P."/>
            <person name="Grigoriev I."/>
        </authorList>
    </citation>
    <scope>NUCLEOTIDE SEQUENCE</scope>
    <source>
        <strain evidence="5 7">CBS 304.34</strain>
    </source>
</reference>
<dbReference type="InterPro" id="IPR019826">
    <property type="entry name" value="Carboxylesterase_B_AS"/>
</dbReference>
<evidence type="ECO:0000313" key="5">
    <source>
        <dbReference type="EMBL" id="KAF2812558.1"/>
    </source>
</evidence>
<accession>A0A6A6YVI2</accession>
<evidence type="ECO:0000259" key="4">
    <source>
        <dbReference type="Pfam" id="PF00135"/>
    </source>
</evidence>
<name>A0A6A6YVI2_9PEZI</name>
<comment type="similarity">
    <text evidence="1 3">Belongs to the type-B carboxylesterase/lipase family.</text>
</comment>
<dbReference type="Gene3D" id="3.40.50.1820">
    <property type="entry name" value="alpha/beta hydrolase"/>
    <property type="match status" value="1"/>
</dbReference>
<evidence type="ECO:0000256" key="2">
    <source>
        <dbReference type="ARBA" id="ARBA00022801"/>
    </source>
</evidence>